<dbReference type="EMBL" id="KN839849">
    <property type="protein sequence ID" value="KIJ63730.1"/>
    <property type="molecule type" value="Genomic_DNA"/>
</dbReference>
<gene>
    <name evidence="1" type="ORF">HYDPIDRAFT_91476</name>
</gene>
<name>A0A0C9VZA0_9AGAM</name>
<evidence type="ECO:0000313" key="1">
    <source>
        <dbReference type="EMBL" id="KIJ63730.1"/>
    </source>
</evidence>
<feature type="non-terminal residue" evidence="1">
    <location>
        <position position="1"/>
    </location>
</feature>
<dbReference type="Pfam" id="PF18759">
    <property type="entry name" value="Plavaka"/>
    <property type="match status" value="1"/>
</dbReference>
<sequence>PPRAMVIGIVLYLDKTNISIISGNHMAHPLLLSLANINKDICCSLHGHLLLALLPVTSFIHKKSHVCTLLSDHLFHQCLNLVPKPLKIAAAIGIMMSDPIGNLHFCYTLLIVYIADTPEKSLLMAALIFHVF</sequence>
<dbReference type="OrthoDB" id="2677878at2759"/>
<dbReference type="InterPro" id="IPR041078">
    <property type="entry name" value="Plavaka"/>
</dbReference>
<protein>
    <submittedName>
        <fullName evidence="1">Uncharacterized protein</fullName>
    </submittedName>
</protein>
<evidence type="ECO:0000313" key="2">
    <source>
        <dbReference type="Proteomes" id="UP000053820"/>
    </source>
</evidence>
<proteinExistence type="predicted"/>
<organism evidence="1 2">
    <name type="scientific">Hydnomerulius pinastri MD-312</name>
    <dbReference type="NCBI Taxonomy" id="994086"/>
    <lineage>
        <taxon>Eukaryota</taxon>
        <taxon>Fungi</taxon>
        <taxon>Dikarya</taxon>
        <taxon>Basidiomycota</taxon>
        <taxon>Agaricomycotina</taxon>
        <taxon>Agaricomycetes</taxon>
        <taxon>Agaricomycetidae</taxon>
        <taxon>Boletales</taxon>
        <taxon>Boletales incertae sedis</taxon>
        <taxon>Leucogyrophana</taxon>
    </lineage>
</organism>
<keyword evidence="2" id="KW-1185">Reference proteome</keyword>
<reference evidence="1 2" key="1">
    <citation type="submission" date="2014-04" db="EMBL/GenBank/DDBJ databases">
        <title>Evolutionary Origins and Diversification of the Mycorrhizal Mutualists.</title>
        <authorList>
            <consortium name="DOE Joint Genome Institute"/>
            <consortium name="Mycorrhizal Genomics Consortium"/>
            <person name="Kohler A."/>
            <person name="Kuo A."/>
            <person name="Nagy L.G."/>
            <person name="Floudas D."/>
            <person name="Copeland A."/>
            <person name="Barry K.W."/>
            <person name="Cichocki N."/>
            <person name="Veneault-Fourrey C."/>
            <person name="LaButti K."/>
            <person name="Lindquist E.A."/>
            <person name="Lipzen A."/>
            <person name="Lundell T."/>
            <person name="Morin E."/>
            <person name="Murat C."/>
            <person name="Riley R."/>
            <person name="Ohm R."/>
            <person name="Sun H."/>
            <person name="Tunlid A."/>
            <person name="Henrissat B."/>
            <person name="Grigoriev I.V."/>
            <person name="Hibbett D.S."/>
            <person name="Martin F."/>
        </authorList>
    </citation>
    <scope>NUCLEOTIDE SEQUENCE [LARGE SCALE GENOMIC DNA]</scope>
    <source>
        <strain evidence="1 2">MD-312</strain>
    </source>
</reference>
<dbReference type="HOGENOM" id="CLU_006344_8_2_1"/>
<dbReference type="AlphaFoldDB" id="A0A0C9VZA0"/>
<accession>A0A0C9VZA0</accession>
<dbReference type="Proteomes" id="UP000053820">
    <property type="component" value="Unassembled WGS sequence"/>
</dbReference>